<evidence type="ECO:0000256" key="6">
    <source>
        <dbReference type="ARBA" id="ARBA00022989"/>
    </source>
</evidence>
<keyword evidence="5 8" id="KW-0812">Transmembrane</keyword>
<evidence type="ECO:0000256" key="5">
    <source>
        <dbReference type="ARBA" id="ARBA00022692"/>
    </source>
</evidence>
<dbReference type="OrthoDB" id="8478323at2"/>
<dbReference type="Proteomes" id="UP000201838">
    <property type="component" value="Unassembled WGS sequence"/>
</dbReference>
<dbReference type="Pfam" id="PF01925">
    <property type="entry name" value="TauE"/>
    <property type="match status" value="1"/>
</dbReference>
<feature type="transmembrane region" description="Helical" evidence="8">
    <location>
        <begin position="183"/>
        <end position="209"/>
    </location>
</feature>
<evidence type="ECO:0000256" key="2">
    <source>
        <dbReference type="ARBA" id="ARBA00009142"/>
    </source>
</evidence>
<feature type="transmembrane region" description="Helical" evidence="8">
    <location>
        <begin position="41"/>
        <end position="61"/>
    </location>
</feature>
<feature type="transmembrane region" description="Helical" evidence="8">
    <location>
        <begin position="106"/>
        <end position="122"/>
    </location>
</feature>
<evidence type="ECO:0000256" key="3">
    <source>
        <dbReference type="ARBA" id="ARBA00022448"/>
    </source>
</evidence>
<feature type="transmembrane region" description="Helical" evidence="8">
    <location>
        <begin position="134"/>
        <end position="156"/>
    </location>
</feature>
<dbReference type="AlphaFoldDB" id="A0A238IWN1"/>
<comment type="subcellular location">
    <subcellularLocation>
        <location evidence="1 8">Cell membrane</location>
        <topology evidence="1 8">Multi-pass membrane protein</topology>
    </subcellularLocation>
</comment>
<evidence type="ECO:0000256" key="7">
    <source>
        <dbReference type="ARBA" id="ARBA00023136"/>
    </source>
</evidence>
<keyword evidence="7 8" id="KW-0472">Membrane</keyword>
<keyword evidence="3" id="KW-0813">Transport</keyword>
<dbReference type="PANTHER" id="PTHR30269:SF37">
    <property type="entry name" value="MEMBRANE TRANSPORTER PROTEIN"/>
    <property type="match status" value="1"/>
</dbReference>
<proteinExistence type="inferred from homology"/>
<sequence>MIPSEFLPTGLSEFAFYSLAAISFLGSFITVALGIGGGGLVLAVMAILVPPAALIPVHGVIQLGSNAGRLAMFVPHIFWSALPAFAVGTVIGASIGGAIAIDLPPAYVQIGVGAFVLFTIIAKSPKWLSRWPAITGVISSFLTMFFGATGLFVASFTKSLSLPRQPHVATHAAMMTLQHGLKVLIFAMLGFAFAPWAPTIAVMIATGLLGTYVGKHALARMSDKNFKTALNVVLVLISLRLIWAGFSDLSR</sequence>
<dbReference type="RefSeq" id="WP_093972795.1">
    <property type="nucleotide sequence ID" value="NZ_FXXQ01000002.1"/>
</dbReference>
<dbReference type="InterPro" id="IPR052017">
    <property type="entry name" value="TSUP"/>
</dbReference>
<evidence type="ECO:0000256" key="4">
    <source>
        <dbReference type="ARBA" id="ARBA00022475"/>
    </source>
</evidence>
<evidence type="ECO:0000256" key="8">
    <source>
        <dbReference type="RuleBase" id="RU363041"/>
    </source>
</evidence>
<dbReference type="PANTHER" id="PTHR30269">
    <property type="entry name" value="TRANSMEMBRANE PROTEIN YFCA"/>
    <property type="match status" value="1"/>
</dbReference>
<keyword evidence="10" id="KW-1185">Reference proteome</keyword>
<evidence type="ECO:0000256" key="1">
    <source>
        <dbReference type="ARBA" id="ARBA00004651"/>
    </source>
</evidence>
<comment type="similarity">
    <text evidence="2 8">Belongs to the 4-toluene sulfonate uptake permease (TSUP) (TC 2.A.102) family.</text>
</comment>
<dbReference type="GO" id="GO:0005886">
    <property type="term" value="C:plasma membrane"/>
    <property type="evidence" value="ECO:0007669"/>
    <property type="project" value="UniProtKB-SubCell"/>
</dbReference>
<dbReference type="InterPro" id="IPR002781">
    <property type="entry name" value="TM_pro_TauE-like"/>
</dbReference>
<keyword evidence="4 8" id="KW-1003">Cell membrane</keyword>
<accession>A0A238IWN1</accession>
<feature type="transmembrane region" description="Helical" evidence="8">
    <location>
        <begin position="14"/>
        <end position="35"/>
    </location>
</feature>
<evidence type="ECO:0000313" key="9">
    <source>
        <dbReference type="EMBL" id="SMX22827.1"/>
    </source>
</evidence>
<gene>
    <name evidence="9" type="ORF">BOA8489_00925</name>
</gene>
<feature type="transmembrane region" description="Helical" evidence="8">
    <location>
        <begin position="229"/>
        <end position="246"/>
    </location>
</feature>
<name>A0A238IWN1_9RHOB</name>
<organism evidence="9 10">
    <name type="scientific">Boseongicola aestuarii</name>
    <dbReference type="NCBI Taxonomy" id="1470561"/>
    <lineage>
        <taxon>Bacteria</taxon>
        <taxon>Pseudomonadati</taxon>
        <taxon>Pseudomonadota</taxon>
        <taxon>Alphaproteobacteria</taxon>
        <taxon>Rhodobacterales</taxon>
        <taxon>Paracoccaceae</taxon>
        <taxon>Boseongicola</taxon>
    </lineage>
</organism>
<evidence type="ECO:0000313" key="10">
    <source>
        <dbReference type="Proteomes" id="UP000201838"/>
    </source>
</evidence>
<reference evidence="9 10" key="1">
    <citation type="submission" date="2017-05" db="EMBL/GenBank/DDBJ databases">
        <authorList>
            <person name="Song R."/>
            <person name="Chenine A.L."/>
            <person name="Ruprecht R.M."/>
        </authorList>
    </citation>
    <scope>NUCLEOTIDE SEQUENCE [LARGE SCALE GENOMIC DNA]</scope>
    <source>
        <strain evidence="9 10">CECT 8489</strain>
    </source>
</reference>
<keyword evidence="6 8" id="KW-1133">Transmembrane helix</keyword>
<feature type="transmembrane region" description="Helical" evidence="8">
    <location>
        <begin position="73"/>
        <end position="100"/>
    </location>
</feature>
<dbReference type="EMBL" id="FXXQ01000002">
    <property type="protein sequence ID" value="SMX22827.1"/>
    <property type="molecule type" value="Genomic_DNA"/>
</dbReference>
<protein>
    <recommendedName>
        <fullName evidence="8">Probable membrane transporter protein</fullName>
    </recommendedName>
</protein>